<dbReference type="Proteomes" id="UP001201163">
    <property type="component" value="Unassembled WGS sequence"/>
</dbReference>
<protein>
    <submittedName>
        <fullName evidence="2">Uncharacterized protein</fullName>
    </submittedName>
</protein>
<gene>
    <name evidence="2" type="ORF">EDB92DRAFT_1946333</name>
</gene>
<keyword evidence="3" id="KW-1185">Reference proteome</keyword>
<evidence type="ECO:0000313" key="2">
    <source>
        <dbReference type="EMBL" id="KAH8990806.1"/>
    </source>
</evidence>
<dbReference type="EMBL" id="JAKELL010000029">
    <property type="protein sequence ID" value="KAH8990806.1"/>
    <property type="molecule type" value="Genomic_DNA"/>
</dbReference>
<proteinExistence type="predicted"/>
<sequence>MLLLEHRLYARLDCWLSRLGEPSDLCLLPIKVVSPSEGSLASCIAFATLSAFELFFEISTFYTHTLIMFTFVQSTAAKLAAKLARRASRSADTPVTIERSYDPKFYGDLVRRLRAIECRDYSLLDDVRSVGRRVFGKAKKLLTKRTPVVDPADESFCSPGSLGDEEPEMPIPRPPHVRNRRNPCINGPRCVQCPYAVDARRSYGHRYESDPSLSPPSVNSSPLNDYQFQELSDILEESECRVEPEETAYSTILVVDEDGDIVEMGDGATPGLSETGDDAETPTDFRRSSAASYLAVVNPGTTPFAVSPFFCLPTTESTLAPPTPSESESGPSTPRSMPVLVYESISYEEALFAEFKAIIDWKAANESAE</sequence>
<reference evidence="2" key="1">
    <citation type="submission" date="2022-01" db="EMBL/GenBank/DDBJ databases">
        <title>Comparative genomics reveals a dynamic genome evolution in the ectomycorrhizal milk-cap (Lactarius) mushrooms.</title>
        <authorList>
            <consortium name="DOE Joint Genome Institute"/>
            <person name="Lebreton A."/>
            <person name="Tang N."/>
            <person name="Kuo A."/>
            <person name="LaButti K."/>
            <person name="Drula E."/>
            <person name="Barry K."/>
            <person name="Clum A."/>
            <person name="Lipzen A."/>
            <person name="Mousain D."/>
            <person name="Ng V."/>
            <person name="Wang R."/>
            <person name="Wang X."/>
            <person name="Dai Y."/>
            <person name="Henrissat B."/>
            <person name="Grigoriev I.V."/>
            <person name="Guerin-Laguette A."/>
            <person name="Yu F."/>
            <person name="Martin F.M."/>
        </authorList>
    </citation>
    <scope>NUCLEOTIDE SEQUENCE</scope>
    <source>
        <strain evidence="2">QP</strain>
    </source>
</reference>
<dbReference type="AlphaFoldDB" id="A0AAD4QDA9"/>
<accession>A0AAD4QDA9</accession>
<comment type="caution">
    <text evidence="2">The sequence shown here is derived from an EMBL/GenBank/DDBJ whole genome shotgun (WGS) entry which is preliminary data.</text>
</comment>
<evidence type="ECO:0000256" key="1">
    <source>
        <dbReference type="SAM" id="MobiDB-lite"/>
    </source>
</evidence>
<organism evidence="2 3">
    <name type="scientific">Lactarius akahatsu</name>
    <dbReference type="NCBI Taxonomy" id="416441"/>
    <lineage>
        <taxon>Eukaryota</taxon>
        <taxon>Fungi</taxon>
        <taxon>Dikarya</taxon>
        <taxon>Basidiomycota</taxon>
        <taxon>Agaricomycotina</taxon>
        <taxon>Agaricomycetes</taxon>
        <taxon>Russulales</taxon>
        <taxon>Russulaceae</taxon>
        <taxon>Lactarius</taxon>
    </lineage>
</organism>
<evidence type="ECO:0000313" key="3">
    <source>
        <dbReference type="Proteomes" id="UP001201163"/>
    </source>
</evidence>
<feature type="region of interest" description="Disordered" evidence="1">
    <location>
        <begin position="153"/>
        <end position="180"/>
    </location>
</feature>
<name>A0AAD4QDA9_9AGAM</name>